<feature type="region of interest" description="Disordered" evidence="1">
    <location>
        <begin position="106"/>
        <end position="198"/>
    </location>
</feature>
<proteinExistence type="predicted"/>
<accession>A0A7K2ILW4</accession>
<protein>
    <recommendedName>
        <fullName evidence="4">Helix-turn-helix domain-containing protein</fullName>
    </recommendedName>
</protein>
<dbReference type="EMBL" id="WWHY01000001">
    <property type="protein sequence ID" value="MYR30764.1"/>
    <property type="molecule type" value="Genomic_DNA"/>
</dbReference>
<dbReference type="RefSeq" id="WP_161109964.1">
    <property type="nucleotide sequence ID" value="NZ_WWHY01000001.1"/>
</dbReference>
<name>A0A7K2ILW4_9ACTN</name>
<evidence type="ECO:0000313" key="2">
    <source>
        <dbReference type="EMBL" id="MYR30764.1"/>
    </source>
</evidence>
<evidence type="ECO:0000313" key="3">
    <source>
        <dbReference type="Proteomes" id="UP000467124"/>
    </source>
</evidence>
<evidence type="ECO:0008006" key="4">
    <source>
        <dbReference type="Google" id="ProtNLM"/>
    </source>
</evidence>
<comment type="caution">
    <text evidence="2">The sequence shown here is derived from an EMBL/GenBank/DDBJ whole genome shotgun (WGS) entry which is preliminary data.</text>
</comment>
<dbReference type="AlphaFoldDB" id="A0A7K2ILW4"/>
<reference evidence="2 3" key="1">
    <citation type="journal article" date="2019" name="Nat. Commun.">
        <title>The antimicrobial potential of Streptomyces from insect microbiomes.</title>
        <authorList>
            <person name="Chevrette M.G."/>
            <person name="Carlson C.M."/>
            <person name="Ortega H.E."/>
            <person name="Thomas C."/>
            <person name="Ananiev G.E."/>
            <person name="Barns K.J."/>
            <person name="Book A.J."/>
            <person name="Cagnazzo J."/>
            <person name="Carlos C."/>
            <person name="Flanigan W."/>
            <person name="Grubbs K.J."/>
            <person name="Horn H.A."/>
            <person name="Hoffmann F.M."/>
            <person name="Klassen J.L."/>
            <person name="Knack J.J."/>
            <person name="Lewin G.R."/>
            <person name="McDonald B.R."/>
            <person name="Muller L."/>
            <person name="Melo W.G.P."/>
            <person name="Pinto-Tomas A.A."/>
            <person name="Schmitz A."/>
            <person name="Wendt-Pienkowski E."/>
            <person name="Wildman S."/>
            <person name="Zhao M."/>
            <person name="Zhang F."/>
            <person name="Bugni T.S."/>
            <person name="Andes D.R."/>
            <person name="Pupo M.T."/>
            <person name="Currie C.R."/>
        </authorList>
    </citation>
    <scope>NUCLEOTIDE SEQUENCE [LARGE SCALE GENOMIC DNA]</scope>
    <source>
        <strain evidence="2 3">SID5840</strain>
    </source>
</reference>
<organism evidence="2 3">
    <name type="scientific">Nocardiopsis alba</name>
    <dbReference type="NCBI Taxonomy" id="53437"/>
    <lineage>
        <taxon>Bacteria</taxon>
        <taxon>Bacillati</taxon>
        <taxon>Actinomycetota</taxon>
        <taxon>Actinomycetes</taxon>
        <taxon>Streptosporangiales</taxon>
        <taxon>Nocardiopsidaceae</taxon>
        <taxon>Nocardiopsis</taxon>
    </lineage>
</organism>
<evidence type="ECO:0000256" key="1">
    <source>
        <dbReference type="SAM" id="MobiDB-lite"/>
    </source>
</evidence>
<sequence length="292" mass="32630">MGYELYRHVLNNAPAEIDAAARLVLAVIADDANEKTRRSYLGMDLLSHRTGLLPDSASKALRRLAKAGFEIRVPVGTDKNGKPVFAMKGHRTVYLIPVFPERFMAPKPGREADLQGEESPDERQTKDGSKAGSSSAKAGRESAKPGREADPLPQSPQSPHSFGPEDGSLFPVPEETNTHKDEMNKPAKKKTTAPEHLDITDQMRAWADQNTPGINLELETLKFLNHHGAKGSKFIDWVKAWRNWMINAHQFAEERQQNRRGNLRVVGGSRNDVPDNSYWDNVTDEDLKRSFL</sequence>
<dbReference type="Proteomes" id="UP000467124">
    <property type="component" value="Unassembled WGS sequence"/>
</dbReference>
<feature type="compositionally biased region" description="Basic and acidic residues" evidence="1">
    <location>
        <begin position="176"/>
        <end position="185"/>
    </location>
</feature>
<feature type="compositionally biased region" description="Basic and acidic residues" evidence="1">
    <location>
        <begin position="138"/>
        <end position="150"/>
    </location>
</feature>
<gene>
    <name evidence="2" type="ORF">GTW20_00415</name>
</gene>